<keyword evidence="1" id="KW-0732">Signal</keyword>
<feature type="signal peptide" evidence="1">
    <location>
        <begin position="1"/>
        <end position="24"/>
    </location>
</feature>
<reference evidence="2 3" key="1">
    <citation type="journal article" date="2019" name="Microbiome">
        <title>Annotated bacterial chromosomes from frame-shift-corrected long-read metagenomic data.</title>
        <authorList>
            <person name="Arumugam K."/>
            <person name="Bagci C."/>
            <person name="Bessarab I."/>
            <person name="Beier S."/>
            <person name="Buchfink B."/>
            <person name="Gorska A."/>
            <person name="Qiu G."/>
            <person name="Huson D.H."/>
            <person name="Williams R.B.H."/>
        </authorList>
    </citation>
    <scope>NUCLEOTIDE SEQUENCE [LARGE SCALE GENOMIC DNA]</scope>
    <source>
        <strain evidence="2">SSA1</strain>
    </source>
</reference>
<evidence type="ECO:0000313" key="3">
    <source>
        <dbReference type="Proteomes" id="UP000509684"/>
    </source>
</evidence>
<dbReference type="AlphaFoldDB" id="A0A7D5NC90"/>
<dbReference type="KEGG" id="acog:HWD57_17880"/>
<protein>
    <recommendedName>
        <fullName evidence="4">VWA domain-containing protein</fullName>
    </recommendedName>
</protein>
<name>A0A7D5NC90_9PROT</name>
<sequence length="290" mass="32037">MNSKARFLILVALFRICLPSAAVAAPAPALQGAESCYPKEIPAPRIASQTLIVVDRTTWPDAIAKRDFMAAVQSLVERGSQRVVVLSFAGIASGESLARDLDIRVEPPITDGEVINNSRIGPFKRSQSCVAQRRYASVEATRSTLDKLLVPPGPELARSEIAWALSNTIREFVDPRLDTWLLVFSDGLQFGSGQNFYWRKPGGGTGPRRIDPDAEMKRLPTGLYGSDGKGGTRIRLRWWGLLATPSRPGSQQYADADMLHRYDLYWRKVLTGWRITVEGIGPTINNPLFD</sequence>
<evidence type="ECO:0008006" key="4">
    <source>
        <dbReference type="Google" id="ProtNLM"/>
    </source>
</evidence>
<accession>A0A7D5NC90</accession>
<dbReference type="EMBL" id="CP058708">
    <property type="protein sequence ID" value="QLH51466.1"/>
    <property type="molecule type" value="Genomic_DNA"/>
</dbReference>
<dbReference type="Proteomes" id="UP000509684">
    <property type="component" value="Chromosome"/>
</dbReference>
<organism evidence="2 3">
    <name type="scientific">Candidatus Accumulibacter cognatus</name>
    <dbReference type="NCBI Taxonomy" id="2954383"/>
    <lineage>
        <taxon>Bacteria</taxon>
        <taxon>Pseudomonadati</taxon>
        <taxon>Pseudomonadota</taxon>
        <taxon>Betaproteobacteria</taxon>
        <taxon>Candidatus Accumulibacter</taxon>
    </lineage>
</organism>
<gene>
    <name evidence="2" type="ORF">HWD57_17880</name>
</gene>
<feature type="chain" id="PRO_5028144133" description="VWA domain-containing protein" evidence="1">
    <location>
        <begin position="25"/>
        <end position="290"/>
    </location>
</feature>
<proteinExistence type="predicted"/>
<evidence type="ECO:0000313" key="2">
    <source>
        <dbReference type="EMBL" id="QLH51466.1"/>
    </source>
</evidence>
<evidence type="ECO:0000256" key="1">
    <source>
        <dbReference type="SAM" id="SignalP"/>
    </source>
</evidence>